<organism evidence="2 3">
    <name type="scientific">Candidatus Macondimonas diazotrophica</name>
    <dbReference type="NCBI Taxonomy" id="2305248"/>
    <lineage>
        <taxon>Bacteria</taxon>
        <taxon>Pseudomonadati</taxon>
        <taxon>Pseudomonadota</taxon>
        <taxon>Gammaproteobacteria</taxon>
        <taxon>Chromatiales</taxon>
        <taxon>Ectothiorhodospiraceae</taxon>
        <taxon>Candidatus Macondimonas</taxon>
    </lineage>
</organism>
<gene>
    <name evidence="2" type="ORF">E4680_01095</name>
</gene>
<comment type="caution">
    <text evidence="2">The sequence shown here is derived from an EMBL/GenBank/DDBJ whole genome shotgun (WGS) entry which is preliminary data.</text>
</comment>
<dbReference type="EMBL" id="SRIO01000001">
    <property type="protein sequence ID" value="TFZ84163.1"/>
    <property type="molecule type" value="Genomic_DNA"/>
</dbReference>
<evidence type="ECO:0000313" key="3">
    <source>
        <dbReference type="Proteomes" id="UP000297890"/>
    </source>
</evidence>
<protein>
    <submittedName>
        <fullName evidence="2">Uncharacterized protein</fullName>
    </submittedName>
</protein>
<sequence>MQRTDLDRWMLLGGIGMSLAALALSPLARAQDLLDINGQPRWMATLEIPFDGPAGVDTPRLHVALENHRGLENGRHIASVGYQWVLGDRVQDRRQTGFYSGNEFAYIQTDTRLETDPSLFYRGEKLVFNELTYAQYSQLSNGAKGALALGALVGIVLAVSNGTSSDGPSSPEPDPEPQPEPEPTPASAAAGVIGEALSPSSIAGFFNTVLGNSAGSGTTP</sequence>
<reference evidence="2 3" key="1">
    <citation type="journal article" date="2019" name="ISME J.">
        <title>Candidatus Macondimonas diazotrophica, a novel gammaproteobacterial genus dominating crude-oil-contaminated coastal sediments.</title>
        <authorList>
            <person name="Karthikeyan S."/>
            <person name="Konstantinidis K."/>
        </authorList>
    </citation>
    <scope>NUCLEOTIDE SEQUENCE [LARGE SCALE GENOMIC DNA]</scope>
    <source>
        <strain evidence="2 3">KTK01</strain>
    </source>
</reference>
<accession>A0A4Z0FE19</accession>
<proteinExistence type="predicted"/>
<dbReference type="RefSeq" id="WP_135280523.1">
    <property type="nucleotide sequence ID" value="NZ_SRIO01000001.1"/>
</dbReference>
<evidence type="ECO:0000313" key="2">
    <source>
        <dbReference type="EMBL" id="TFZ84163.1"/>
    </source>
</evidence>
<dbReference type="Proteomes" id="UP000297890">
    <property type="component" value="Unassembled WGS sequence"/>
</dbReference>
<name>A0A4Z0FE19_9GAMM</name>
<keyword evidence="3" id="KW-1185">Reference proteome</keyword>
<feature type="region of interest" description="Disordered" evidence="1">
    <location>
        <begin position="162"/>
        <end position="192"/>
    </location>
</feature>
<evidence type="ECO:0000256" key="1">
    <source>
        <dbReference type="SAM" id="MobiDB-lite"/>
    </source>
</evidence>
<dbReference type="AlphaFoldDB" id="A0A4Z0FE19"/>